<dbReference type="PROSITE" id="PS50832">
    <property type="entry name" value="S1_IF1_TYPE"/>
    <property type="match status" value="1"/>
</dbReference>
<evidence type="ECO:0000256" key="2">
    <source>
        <dbReference type="ARBA" id="ARBA00022540"/>
    </source>
</evidence>
<keyword evidence="3 5" id="KW-0648">Protein biosynthesis</keyword>
<evidence type="ECO:0000313" key="8">
    <source>
        <dbReference type="Proteomes" id="UP000179448"/>
    </source>
</evidence>
<dbReference type="STRING" id="1801766.A2997_00420"/>
<dbReference type="PANTHER" id="PTHR33370">
    <property type="entry name" value="TRANSLATION INITIATION FACTOR IF-1, CHLOROPLASTIC"/>
    <property type="match status" value="1"/>
</dbReference>
<dbReference type="GO" id="GO:0043022">
    <property type="term" value="F:ribosome binding"/>
    <property type="evidence" value="ECO:0007669"/>
    <property type="project" value="TreeGrafter"/>
</dbReference>
<comment type="caution">
    <text evidence="7">The sequence shown here is derived from an EMBL/GenBank/DDBJ whole genome shotgun (WGS) entry which is preliminary data.</text>
</comment>
<protein>
    <recommendedName>
        <fullName evidence="4">Translation initiation factor IF-1</fullName>
    </recommendedName>
</protein>
<keyword evidence="2 5" id="KW-0396">Initiation factor</keyword>
<sequence>MSETRNKNELDNNIRQGVVIEALPNTMFRVEINDPEVDTGIRVVIAYLAGKMKFNRIRVLVGDKVDVLIDGYNDEKGRIVRRY</sequence>
<comment type="similarity">
    <text evidence="1">Belongs to the IF-1 family.</text>
</comment>
<name>A0A1F6WNS9_9BACT</name>
<dbReference type="GO" id="GO:0003723">
    <property type="term" value="F:RNA binding"/>
    <property type="evidence" value="ECO:0007669"/>
    <property type="project" value="InterPro"/>
</dbReference>
<evidence type="ECO:0000256" key="1">
    <source>
        <dbReference type="ARBA" id="ARBA00010939"/>
    </source>
</evidence>
<dbReference type="SUPFAM" id="SSF50249">
    <property type="entry name" value="Nucleic acid-binding proteins"/>
    <property type="match status" value="1"/>
</dbReference>
<dbReference type="InterPro" id="IPR006196">
    <property type="entry name" value="RNA-binding_domain_S1_IF1"/>
</dbReference>
<dbReference type="Proteomes" id="UP000179448">
    <property type="component" value="Unassembled WGS sequence"/>
</dbReference>
<dbReference type="EMBL" id="MFUQ01000015">
    <property type="protein sequence ID" value="OGI83551.1"/>
    <property type="molecule type" value="Genomic_DNA"/>
</dbReference>
<accession>A0A1F6WNS9</accession>
<evidence type="ECO:0000256" key="3">
    <source>
        <dbReference type="ARBA" id="ARBA00022917"/>
    </source>
</evidence>
<organism evidence="7 8">
    <name type="scientific">Candidatus Nomurabacteria bacterium RIFCSPLOWO2_01_FULL_36_10b</name>
    <dbReference type="NCBI Taxonomy" id="1801766"/>
    <lineage>
        <taxon>Bacteria</taxon>
        <taxon>Candidatus Nomuraibacteriota</taxon>
    </lineage>
</organism>
<evidence type="ECO:0000313" key="7">
    <source>
        <dbReference type="EMBL" id="OGI83551.1"/>
    </source>
</evidence>
<dbReference type="GO" id="GO:0003743">
    <property type="term" value="F:translation initiation factor activity"/>
    <property type="evidence" value="ECO:0007669"/>
    <property type="project" value="UniProtKB-UniRule"/>
</dbReference>
<gene>
    <name evidence="7" type="ORF">A2997_00420</name>
</gene>
<dbReference type="InterPro" id="IPR004368">
    <property type="entry name" value="TIF_IF1"/>
</dbReference>
<dbReference type="AlphaFoldDB" id="A0A1F6WNS9"/>
<evidence type="ECO:0000256" key="5">
    <source>
        <dbReference type="PROSITE-ProRule" id="PRU00181"/>
    </source>
</evidence>
<evidence type="ECO:0000256" key="4">
    <source>
        <dbReference type="NCBIfam" id="TIGR00008"/>
    </source>
</evidence>
<dbReference type="Gene3D" id="2.40.50.140">
    <property type="entry name" value="Nucleic acid-binding proteins"/>
    <property type="match status" value="1"/>
</dbReference>
<dbReference type="NCBIfam" id="TIGR00008">
    <property type="entry name" value="infA"/>
    <property type="match status" value="1"/>
</dbReference>
<evidence type="ECO:0000259" key="6">
    <source>
        <dbReference type="PROSITE" id="PS50832"/>
    </source>
</evidence>
<dbReference type="InterPro" id="IPR012340">
    <property type="entry name" value="NA-bd_OB-fold"/>
</dbReference>
<reference evidence="7 8" key="1">
    <citation type="journal article" date="2016" name="Nat. Commun.">
        <title>Thousands of microbial genomes shed light on interconnected biogeochemical processes in an aquifer system.</title>
        <authorList>
            <person name="Anantharaman K."/>
            <person name="Brown C.T."/>
            <person name="Hug L.A."/>
            <person name="Sharon I."/>
            <person name="Castelle C.J."/>
            <person name="Probst A.J."/>
            <person name="Thomas B.C."/>
            <person name="Singh A."/>
            <person name="Wilkins M.J."/>
            <person name="Karaoz U."/>
            <person name="Brodie E.L."/>
            <person name="Williams K.H."/>
            <person name="Hubbard S.S."/>
            <person name="Banfield J.F."/>
        </authorList>
    </citation>
    <scope>NUCLEOTIDE SEQUENCE [LARGE SCALE GENOMIC DNA]</scope>
</reference>
<dbReference type="PANTHER" id="PTHR33370:SF1">
    <property type="entry name" value="TRANSLATION INITIATION FACTOR IF-1, CHLOROPLASTIC"/>
    <property type="match status" value="1"/>
</dbReference>
<feature type="domain" description="S1-like" evidence="6">
    <location>
        <begin position="3"/>
        <end position="83"/>
    </location>
</feature>
<dbReference type="Pfam" id="PF01176">
    <property type="entry name" value="eIF-1a"/>
    <property type="match status" value="1"/>
</dbReference>
<proteinExistence type="inferred from homology"/>
<dbReference type="GO" id="GO:0005829">
    <property type="term" value="C:cytosol"/>
    <property type="evidence" value="ECO:0007669"/>
    <property type="project" value="TreeGrafter"/>
</dbReference>